<protein>
    <submittedName>
        <fullName evidence="2">Uncharacterized protein</fullName>
    </submittedName>
</protein>
<reference evidence="1 4" key="2">
    <citation type="submission" date="2020-12" db="EMBL/GenBank/DDBJ databases">
        <title>FDA dAtabase for Regulatory Grade micrObial Sequences (FDA-ARGOS): Supporting development and validation of Infectious Disease Dx tests.</title>
        <authorList>
            <person name="Sproer C."/>
            <person name="Gronow S."/>
            <person name="Severitt S."/>
            <person name="Schroder I."/>
            <person name="Tallon L."/>
            <person name="Sadzewicz L."/>
            <person name="Zhao X."/>
            <person name="Boylan J."/>
            <person name="Ott S."/>
            <person name="Bowen H."/>
            <person name="Vavikolanu K."/>
            <person name="Mehta A."/>
            <person name="Aluvathingal J."/>
            <person name="Nadendla S."/>
            <person name="Lowell S."/>
            <person name="Myers T."/>
            <person name="Yan Y."/>
            <person name="Sichtig H."/>
        </authorList>
    </citation>
    <scope>NUCLEOTIDE SEQUENCE [LARGE SCALE GENOMIC DNA]</scope>
    <source>
        <strain evidence="1 4">FDAARGOS_910</strain>
    </source>
</reference>
<accession>A0A380TTN0</accession>
<sequence length="80" mass="9341">MNSKLPVNVDIQDIWQKDKDHVIHPWTDFTTFKEEGSLIMSKGENVFVYDVYGALLHKVLKCKAPRIEPNLRRNLGKWST</sequence>
<proteinExistence type="predicted"/>
<organism evidence="2 3">
    <name type="scientific">Acinetobacter johnsonii</name>
    <dbReference type="NCBI Taxonomy" id="40214"/>
    <lineage>
        <taxon>Bacteria</taxon>
        <taxon>Pseudomonadati</taxon>
        <taxon>Pseudomonadota</taxon>
        <taxon>Gammaproteobacteria</taxon>
        <taxon>Moraxellales</taxon>
        <taxon>Moraxellaceae</taxon>
        <taxon>Acinetobacter</taxon>
    </lineage>
</organism>
<dbReference type="EMBL" id="UFRV01000006">
    <property type="protein sequence ID" value="SUT91601.1"/>
    <property type="molecule type" value="Genomic_DNA"/>
</dbReference>
<dbReference type="Proteomes" id="UP000595107">
    <property type="component" value="Chromosome"/>
</dbReference>
<dbReference type="EMBL" id="CP065666">
    <property type="protein sequence ID" value="QPS02773.1"/>
    <property type="molecule type" value="Genomic_DNA"/>
</dbReference>
<evidence type="ECO:0000313" key="2">
    <source>
        <dbReference type="EMBL" id="SUT91601.1"/>
    </source>
</evidence>
<dbReference type="Proteomes" id="UP000254227">
    <property type="component" value="Unassembled WGS sequence"/>
</dbReference>
<gene>
    <name evidence="1" type="ORF">I6G67_11005</name>
    <name evidence="2" type="ORF">NCTC10308_00521</name>
</gene>
<evidence type="ECO:0000313" key="3">
    <source>
        <dbReference type="Proteomes" id="UP000254227"/>
    </source>
</evidence>
<dbReference type="Gene3D" id="3.90.1150.10">
    <property type="entry name" value="Aspartate Aminotransferase, domain 1"/>
    <property type="match status" value="1"/>
</dbReference>
<dbReference type="AlphaFoldDB" id="A0A380TTN0"/>
<dbReference type="RefSeq" id="WP_004693994.1">
    <property type="nucleotide sequence ID" value="NZ_CP065666.1"/>
</dbReference>
<name>A0A380TTN0_ACIJO</name>
<dbReference type="InterPro" id="IPR015422">
    <property type="entry name" value="PyrdxlP-dep_Trfase_small"/>
</dbReference>
<evidence type="ECO:0000313" key="1">
    <source>
        <dbReference type="EMBL" id="QPS02773.1"/>
    </source>
</evidence>
<reference evidence="2 3" key="1">
    <citation type="submission" date="2018-06" db="EMBL/GenBank/DDBJ databases">
        <authorList>
            <consortium name="Pathogen Informatics"/>
            <person name="Doyle S."/>
        </authorList>
    </citation>
    <scope>NUCLEOTIDE SEQUENCE [LARGE SCALE GENOMIC DNA]</scope>
    <source>
        <strain evidence="2 3">NCTC10308</strain>
    </source>
</reference>
<evidence type="ECO:0000313" key="4">
    <source>
        <dbReference type="Proteomes" id="UP000595107"/>
    </source>
</evidence>